<feature type="compositionally biased region" description="Basic residues" evidence="1">
    <location>
        <begin position="400"/>
        <end position="412"/>
    </location>
</feature>
<evidence type="ECO:0000313" key="3">
    <source>
        <dbReference type="Proteomes" id="UP000050277"/>
    </source>
</evidence>
<feature type="compositionally biased region" description="Basic and acidic residues" evidence="1">
    <location>
        <begin position="65"/>
        <end position="87"/>
    </location>
</feature>
<name>A0A0P6XC95_9CHLR</name>
<proteinExistence type="predicted"/>
<dbReference type="EMBL" id="LGKP01000042">
    <property type="protein sequence ID" value="KPL79950.1"/>
    <property type="molecule type" value="Genomic_DNA"/>
</dbReference>
<organism evidence="2 3">
    <name type="scientific">Herpetosiphon geysericola</name>
    <dbReference type="NCBI Taxonomy" id="70996"/>
    <lineage>
        <taxon>Bacteria</taxon>
        <taxon>Bacillati</taxon>
        <taxon>Chloroflexota</taxon>
        <taxon>Chloroflexia</taxon>
        <taxon>Herpetosiphonales</taxon>
        <taxon>Herpetosiphonaceae</taxon>
        <taxon>Herpetosiphon</taxon>
    </lineage>
</organism>
<evidence type="ECO:0000256" key="1">
    <source>
        <dbReference type="SAM" id="MobiDB-lite"/>
    </source>
</evidence>
<feature type="compositionally biased region" description="Polar residues" evidence="1">
    <location>
        <begin position="1"/>
        <end position="16"/>
    </location>
</feature>
<dbReference type="AlphaFoldDB" id="A0A0P6XC95"/>
<accession>A0A0P6XC95</accession>
<keyword evidence="3" id="KW-1185">Reference proteome</keyword>
<protein>
    <submittedName>
        <fullName evidence="2">Uncharacterized protein</fullName>
    </submittedName>
</protein>
<gene>
    <name evidence="2" type="ORF">SE18_25510</name>
</gene>
<feature type="region of interest" description="Disordered" evidence="1">
    <location>
        <begin position="62"/>
        <end position="108"/>
    </location>
</feature>
<dbReference type="RefSeq" id="WP_054537296.1">
    <property type="nucleotide sequence ID" value="NZ_LGKP01000042.1"/>
</dbReference>
<dbReference type="Proteomes" id="UP000050277">
    <property type="component" value="Unassembled WGS sequence"/>
</dbReference>
<dbReference type="STRING" id="70996.SE18_25510"/>
<evidence type="ECO:0000313" key="2">
    <source>
        <dbReference type="EMBL" id="KPL79950.1"/>
    </source>
</evidence>
<sequence length="421" mass="46353">MNVEQASYDSTPTGVGSQDGDAVAILDSTPHTGFIQHGVSDLDAAVVGADVVLKSTSHIVEPIDTDERDRPRRTNKKDRRDSQHETETAPVESQRDSAPTQDVDSKPVVITQVPHTLGTGDEWPTNRVLLRGRIEQPKRKAMWLKGLASGGASYQQRNLLVVEPGMDDDFADLAPKKRIALLIPEGLPHTQVQMLAQGEGKEPREGCLVSIVGRMVLEKVRDPRYERESNFGGEMVTRLYVKVLEVRLIDEQAADVALIRINGVVEEVQRLNGPLNGSKFASGTAQQYHQVTMVTCEKFARPEPGAAPREVKTRVKMFVPIDTDSAAMLLVPGNHAQVEAEYVLTTAYLPKGHALLDQVDPTKLDWLRSRPSEHLVVTNIIPAPDAQPLDGDAQIAARLAGRRPLRRRKRKSRAEPSQTLA</sequence>
<feature type="region of interest" description="Disordered" evidence="1">
    <location>
        <begin position="398"/>
        <end position="421"/>
    </location>
</feature>
<comment type="caution">
    <text evidence="2">The sequence shown here is derived from an EMBL/GenBank/DDBJ whole genome shotgun (WGS) entry which is preliminary data.</text>
</comment>
<reference evidence="2 3" key="1">
    <citation type="submission" date="2015-07" db="EMBL/GenBank/DDBJ databases">
        <title>Whole genome sequence of Herpetosiphon geysericola DSM 7119.</title>
        <authorList>
            <person name="Hemp J."/>
            <person name="Ward L.M."/>
            <person name="Pace L.A."/>
            <person name="Fischer W.W."/>
        </authorList>
    </citation>
    <scope>NUCLEOTIDE SEQUENCE [LARGE SCALE GENOMIC DNA]</scope>
    <source>
        <strain evidence="2 3">DSM 7119</strain>
    </source>
</reference>
<feature type="region of interest" description="Disordered" evidence="1">
    <location>
        <begin position="1"/>
        <end position="23"/>
    </location>
</feature>